<feature type="compositionally biased region" description="Gly residues" evidence="1">
    <location>
        <begin position="104"/>
        <end position="121"/>
    </location>
</feature>
<reference evidence="2" key="1">
    <citation type="submission" date="2020-01" db="EMBL/GenBank/DDBJ databases">
        <title>Insect and environment-associated Actinomycetes.</title>
        <authorList>
            <person name="Currrie C."/>
            <person name="Chevrette M."/>
            <person name="Carlson C."/>
            <person name="Stubbendieck R."/>
            <person name="Wendt-Pienkowski E."/>
        </authorList>
    </citation>
    <scope>NUCLEOTIDE SEQUENCE</scope>
    <source>
        <strain evidence="2">SID14436</strain>
    </source>
</reference>
<sequence>MFAEAQLMYLVSTTVPAGALPREPPLIDRLHRLARPEDRLEHVHVLRAADGRTHLTLFLGHPGSRETERAAARLVARALPPAVRACLDWAPALPLVSALEELGAGDGLGTGSGGSSGGQIGSGDKELPSQDPDIA</sequence>
<dbReference type="RefSeq" id="WP_164339246.1">
    <property type="nucleotide sequence ID" value="NZ_JAAGMD010000388.1"/>
</dbReference>
<evidence type="ECO:0000313" key="2">
    <source>
        <dbReference type="EMBL" id="NEA87020.1"/>
    </source>
</evidence>
<protein>
    <submittedName>
        <fullName evidence="2">Uncharacterized protein</fullName>
    </submittedName>
</protein>
<name>A0A6G3QV07_9ACTN</name>
<comment type="caution">
    <text evidence="2">The sequence shown here is derived from an EMBL/GenBank/DDBJ whole genome shotgun (WGS) entry which is preliminary data.</text>
</comment>
<dbReference type="EMBL" id="JAAGMD010000388">
    <property type="protein sequence ID" value="NEA87020.1"/>
    <property type="molecule type" value="Genomic_DNA"/>
</dbReference>
<gene>
    <name evidence="2" type="ORF">G3I53_13440</name>
</gene>
<feature type="region of interest" description="Disordered" evidence="1">
    <location>
        <begin position="104"/>
        <end position="135"/>
    </location>
</feature>
<proteinExistence type="predicted"/>
<organism evidence="2">
    <name type="scientific">Streptomyces sp. SID14436</name>
    <dbReference type="NCBI Taxonomy" id="2706070"/>
    <lineage>
        <taxon>Bacteria</taxon>
        <taxon>Bacillati</taxon>
        <taxon>Actinomycetota</taxon>
        <taxon>Actinomycetes</taxon>
        <taxon>Kitasatosporales</taxon>
        <taxon>Streptomycetaceae</taxon>
        <taxon>Streptomyces</taxon>
    </lineage>
</organism>
<dbReference type="AlphaFoldDB" id="A0A6G3QV07"/>
<evidence type="ECO:0000256" key="1">
    <source>
        <dbReference type="SAM" id="MobiDB-lite"/>
    </source>
</evidence>
<accession>A0A6G3QV07</accession>